<accession>A0A8H5CFB4</accession>
<proteinExistence type="predicted"/>
<feature type="region of interest" description="Disordered" evidence="1">
    <location>
        <begin position="98"/>
        <end position="120"/>
    </location>
</feature>
<feature type="compositionally biased region" description="Basic and acidic residues" evidence="1">
    <location>
        <begin position="132"/>
        <end position="144"/>
    </location>
</feature>
<feature type="compositionally biased region" description="Acidic residues" evidence="1">
    <location>
        <begin position="145"/>
        <end position="163"/>
    </location>
</feature>
<name>A0A8H5CFB4_9AGAR</name>
<feature type="region of interest" description="Disordered" evidence="1">
    <location>
        <begin position="132"/>
        <end position="185"/>
    </location>
</feature>
<sequence>MRVLFAIATRRVSPVHVSRVTFTVIPSISYDDDIVRAIALSLDLATRIHNDDEAPVVNNDDDDYEDQLRAIEASKADMSRGASASLPASSRIWASASASSASLPPPSSSTTYIQYHPDNIRNDSIPLRTCKIREGEGEGKKKDADADDDEELEEDEDEDEDCEGQPRTKRQRVGSGVGVGAGARASGTGNDVWNVELKSTATRGSESRKDGRATFSQTEILGKLFPLYSGLRSRDAILLIVRVIIGDSHQHFLSLTTTFTMSLLKQIGFVRVFYLFIFAYGALLQYNYPFTDLPVSDSLKESFKAQTTSIVRWEGLFGIGFILLIVFALTIILFFRTIILIAMRFRPVFRAKVEEHREVRRARLQALQESGEFPKRSKRAITIDWIVSLSVCVALIINDAIFNRPEETALLESATSRILRNASLMAVAAALEIPFLLLFVFVAAAIKVHRARRGQIHLEGNEELMIGTGAEEQMTQVTTFNHGLEEKLIEFDEGVEKMSEKMQ</sequence>
<evidence type="ECO:0000313" key="4">
    <source>
        <dbReference type="Proteomes" id="UP000559256"/>
    </source>
</evidence>
<feature type="transmembrane region" description="Helical" evidence="2">
    <location>
        <begin position="383"/>
        <end position="402"/>
    </location>
</feature>
<organism evidence="3 4">
    <name type="scientific">Tetrapyrgos nigripes</name>
    <dbReference type="NCBI Taxonomy" id="182062"/>
    <lineage>
        <taxon>Eukaryota</taxon>
        <taxon>Fungi</taxon>
        <taxon>Dikarya</taxon>
        <taxon>Basidiomycota</taxon>
        <taxon>Agaricomycotina</taxon>
        <taxon>Agaricomycetes</taxon>
        <taxon>Agaricomycetidae</taxon>
        <taxon>Agaricales</taxon>
        <taxon>Marasmiineae</taxon>
        <taxon>Marasmiaceae</taxon>
        <taxon>Tetrapyrgos</taxon>
    </lineage>
</organism>
<dbReference type="AlphaFoldDB" id="A0A8H5CFB4"/>
<protein>
    <submittedName>
        <fullName evidence="3">Uncharacterized protein</fullName>
    </submittedName>
</protein>
<dbReference type="EMBL" id="JAACJM010000185">
    <property type="protein sequence ID" value="KAF5339472.1"/>
    <property type="molecule type" value="Genomic_DNA"/>
</dbReference>
<keyword evidence="2" id="KW-1133">Transmembrane helix</keyword>
<feature type="transmembrane region" description="Helical" evidence="2">
    <location>
        <begin position="422"/>
        <end position="446"/>
    </location>
</feature>
<dbReference type="OrthoDB" id="2959680at2759"/>
<keyword evidence="2" id="KW-0812">Transmembrane</keyword>
<feature type="transmembrane region" description="Helical" evidence="2">
    <location>
        <begin position="269"/>
        <end position="288"/>
    </location>
</feature>
<gene>
    <name evidence="3" type="ORF">D9758_015320</name>
</gene>
<reference evidence="3 4" key="1">
    <citation type="journal article" date="2020" name="ISME J.">
        <title>Uncovering the hidden diversity of litter-decomposition mechanisms in mushroom-forming fungi.</title>
        <authorList>
            <person name="Floudas D."/>
            <person name="Bentzer J."/>
            <person name="Ahren D."/>
            <person name="Johansson T."/>
            <person name="Persson P."/>
            <person name="Tunlid A."/>
        </authorList>
    </citation>
    <scope>NUCLEOTIDE SEQUENCE [LARGE SCALE GENOMIC DNA]</scope>
    <source>
        <strain evidence="3 4">CBS 291.85</strain>
    </source>
</reference>
<evidence type="ECO:0000256" key="1">
    <source>
        <dbReference type="SAM" id="MobiDB-lite"/>
    </source>
</evidence>
<keyword evidence="4" id="KW-1185">Reference proteome</keyword>
<comment type="caution">
    <text evidence="3">The sequence shown here is derived from an EMBL/GenBank/DDBJ whole genome shotgun (WGS) entry which is preliminary data.</text>
</comment>
<feature type="transmembrane region" description="Helical" evidence="2">
    <location>
        <begin position="316"/>
        <end position="342"/>
    </location>
</feature>
<keyword evidence="2" id="KW-0472">Membrane</keyword>
<dbReference type="Proteomes" id="UP000559256">
    <property type="component" value="Unassembled WGS sequence"/>
</dbReference>
<evidence type="ECO:0000313" key="3">
    <source>
        <dbReference type="EMBL" id="KAF5339472.1"/>
    </source>
</evidence>
<evidence type="ECO:0000256" key="2">
    <source>
        <dbReference type="SAM" id="Phobius"/>
    </source>
</evidence>